<feature type="coiled-coil region" evidence="1">
    <location>
        <begin position="262"/>
        <end position="296"/>
    </location>
</feature>
<feature type="region of interest" description="Disordered" evidence="2">
    <location>
        <begin position="330"/>
        <end position="366"/>
    </location>
</feature>
<comment type="caution">
    <text evidence="3">The sequence shown here is derived from an EMBL/GenBank/DDBJ whole genome shotgun (WGS) entry which is preliminary data.</text>
</comment>
<reference evidence="3 4" key="1">
    <citation type="submission" date="2017-05" db="EMBL/GenBank/DDBJ databases">
        <title>PacBio assembly of a Plasmodium knowlesi genome sequence with Hi-C correction and manual annotation of the SICAvar gene family.</title>
        <authorList>
            <person name="Lapp S.A."/>
            <person name="Geraldo J.A."/>
            <person name="Chien J.-T."/>
            <person name="Ay F."/>
            <person name="Pakala S.B."/>
            <person name="Batugedara G."/>
            <person name="Humphrey J.C."/>
            <person name="Debarry J.D."/>
            <person name="Le Roch K.G."/>
            <person name="Galinski M.R."/>
            <person name="Kissinger J.C."/>
        </authorList>
    </citation>
    <scope>NUCLEOTIDE SEQUENCE [LARGE SCALE GENOMIC DNA]</scope>
    <source>
        <strain evidence="4">Malayan Strain Pk1 (A+)</strain>
    </source>
</reference>
<feature type="compositionally biased region" description="Polar residues" evidence="2">
    <location>
        <begin position="13"/>
        <end position="24"/>
    </location>
</feature>
<feature type="region of interest" description="Disordered" evidence="2">
    <location>
        <begin position="169"/>
        <end position="204"/>
    </location>
</feature>
<evidence type="ECO:0000256" key="2">
    <source>
        <dbReference type="SAM" id="MobiDB-lite"/>
    </source>
</evidence>
<dbReference type="Proteomes" id="UP000195012">
    <property type="component" value="Unassembled WGS sequence"/>
</dbReference>
<dbReference type="OMA" id="SYMDQYI"/>
<evidence type="ECO:0000313" key="4">
    <source>
        <dbReference type="Proteomes" id="UP000195012"/>
    </source>
</evidence>
<feature type="region of interest" description="Disordered" evidence="2">
    <location>
        <begin position="37"/>
        <end position="86"/>
    </location>
</feature>
<accession>A0A1Y3DM88</accession>
<dbReference type="VEuPathDB" id="PlasmoDB:PKNOH_S130191500"/>
<name>A0A1Y3DM88_PLAKN</name>
<gene>
    <name evidence="3" type="ORF">PKNOH_S130191500</name>
</gene>
<feature type="compositionally biased region" description="Basic and acidic residues" evidence="2">
    <location>
        <begin position="1"/>
        <end position="12"/>
    </location>
</feature>
<feature type="compositionally biased region" description="Basic and acidic residues" evidence="2">
    <location>
        <begin position="177"/>
        <end position="204"/>
    </location>
</feature>
<dbReference type="eggNOG" id="ENOG502QY04">
    <property type="taxonomic scope" value="Eukaryota"/>
</dbReference>
<dbReference type="VEuPathDB" id="PlasmoDB:PKNH_1125000"/>
<feature type="region of interest" description="Disordered" evidence="2">
    <location>
        <begin position="1"/>
        <end position="24"/>
    </location>
</feature>
<keyword evidence="1" id="KW-0175">Coiled coil</keyword>
<dbReference type="AlphaFoldDB" id="A0A1Y3DM88"/>
<feature type="compositionally biased region" description="Basic and acidic residues" evidence="2">
    <location>
        <begin position="330"/>
        <end position="351"/>
    </location>
</feature>
<sequence length="383" mass="43587">MEKLDGIAEKSDSGPNNAESANTTFSFEMLDIIITGGSTNRSKSQGERTKHVAKNTTEKRSFCPSGECVRNSGETEQTGQTERTKRTEPEIYRLKQCTSSDEDAAELREGLHNLGEKGKERKMVYSMNAEEGIKGSPEFSLLDNLLPVEGIPCLASSKGDMPFIGDQMRCLSSGSSSREKHYHTDEKGDKRNDTGRRRGRHVDEQDVDEEVARIEQADEEVILSRSIHCTNCKYYLKELTTRNYMNFSHMDQYIREGEGNLLLLKNKKIEELESRNKLMKRKIGELEKENNMLRRKLGILAGSVGDLRDHIDRVVEKNKVLRKVNKRLRVDHQKGKSSKEEVGRVNKESTNRRNSSSSCHGGQEPLEEIFENSIDNELFEELH</sequence>
<evidence type="ECO:0000256" key="1">
    <source>
        <dbReference type="SAM" id="Coils"/>
    </source>
</evidence>
<protein>
    <submittedName>
        <fullName evidence="3">Uncharacterized protein</fullName>
    </submittedName>
</protein>
<proteinExistence type="predicted"/>
<evidence type="ECO:0000313" key="3">
    <source>
        <dbReference type="EMBL" id="OTN64555.1"/>
    </source>
</evidence>
<feature type="compositionally biased region" description="Basic and acidic residues" evidence="2">
    <location>
        <begin position="44"/>
        <end position="61"/>
    </location>
</feature>
<organism evidence="3 4">
    <name type="scientific">Plasmodium knowlesi</name>
    <dbReference type="NCBI Taxonomy" id="5850"/>
    <lineage>
        <taxon>Eukaryota</taxon>
        <taxon>Sar</taxon>
        <taxon>Alveolata</taxon>
        <taxon>Apicomplexa</taxon>
        <taxon>Aconoidasida</taxon>
        <taxon>Haemosporida</taxon>
        <taxon>Plasmodiidae</taxon>
        <taxon>Plasmodium</taxon>
        <taxon>Plasmodium (Plasmodium)</taxon>
    </lineage>
</organism>
<dbReference type="OrthoDB" id="387008at2759"/>
<dbReference type="VEuPathDB" id="PlasmoDB:PKA1H_110030500"/>
<dbReference type="EMBL" id="NETL01000027">
    <property type="protein sequence ID" value="OTN64555.1"/>
    <property type="molecule type" value="Genomic_DNA"/>
</dbReference>